<accession>A0ABR1SBZ3</accession>
<dbReference type="EMBL" id="JAQQWI010000007">
    <property type="protein sequence ID" value="KAK8029342.1"/>
    <property type="molecule type" value="Genomic_DNA"/>
</dbReference>
<evidence type="ECO:0000259" key="2">
    <source>
        <dbReference type="Pfam" id="PF14856"/>
    </source>
</evidence>
<evidence type="ECO:0000313" key="4">
    <source>
        <dbReference type="Proteomes" id="UP001396898"/>
    </source>
</evidence>
<dbReference type="InterPro" id="IPR029226">
    <property type="entry name" value="Ecp2-like"/>
</dbReference>
<dbReference type="Pfam" id="PF14856">
    <property type="entry name" value="Hce2"/>
    <property type="match status" value="1"/>
</dbReference>
<proteinExistence type="predicted"/>
<evidence type="ECO:0000256" key="1">
    <source>
        <dbReference type="SAM" id="SignalP"/>
    </source>
</evidence>
<dbReference type="Proteomes" id="UP001396898">
    <property type="component" value="Unassembled WGS sequence"/>
</dbReference>
<feature type="domain" description="Ecp2 effector protein-like" evidence="2">
    <location>
        <begin position="81"/>
        <end position="186"/>
    </location>
</feature>
<keyword evidence="4" id="KW-1185">Reference proteome</keyword>
<gene>
    <name evidence="3" type="ORF">PG991_006398</name>
</gene>
<comment type="caution">
    <text evidence="3">The sequence shown here is derived from an EMBL/GenBank/DDBJ whole genome shotgun (WGS) entry which is preliminary data.</text>
</comment>
<keyword evidence="1" id="KW-0732">Signal</keyword>
<feature type="signal peptide" evidence="1">
    <location>
        <begin position="1"/>
        <end position="16"/>
    </location>
</feature>
<feature type="chain" id="PRO_5045948294" description="Ecp2 effector protein-like domain-containing protein" evidence="1">
    <location>
        <begin position="17"/>
        <end position="213"/>
    </location>
</feature>
<organism evidence="3 4">
    <name type="scientific">Apiospora marii</name>
    <dbReference type="NCBI Taxonomy" id="335849"/>
    <lineage>
        <taxon>Eukaryota</taxon>
        <taxon>Fungi</taxon>
        <taxon>Dikarya</taxon>
        <taxon>Ascomycota</taxon>
        <taxon>Pezizomycotina</taxon>
        <taxon>Sordariomycetes</taxon>
        <taxon>Xylariomycetidae</taxon>
        <taxon>Amphisphaeriales</taxon>
        <taxon>Apiosporaceae</taxon>
        <taxon>Apiospora</taxon>
    </lineage>
</organism>
<reference evidence="3 4" key="1">
    <citation type="submission" date="2023-01" db="EMBL/GenBank/DDBJ databases">
        <title>Analysis of 21 Apiospora genomes using comparative genomics revels a genus with tremendous synthesis potential of carbohydrate active enzymes and secondary metabolites.</title>
        <authorList>
            <person name="Sorensen T."/>
        </authorList>
    </citation>
    <scope>NUCLEOTIDE SEQUENCE [LARGE SCALE GENOMIC DNA]</scope>
    <source>
        <strain evidence="3 4">CBS 20057</strain>
    </source>
</reference>
<protein>
    <recommendedName>
        <fullName evidence="2">Ecp2 effector protein-like domain-containing protein</fullName>
    </recommendedName>
</protein>
<name>A0ABR1SBZ3_9PEZI</name>
<evidence type="ECO:0000313" key="3">
    <source>
        <dbReference type="EMBL" id="KAK8029342.1"/>
    </source>
</evidence>
<sequence length="213" mass="22823">MFLILLILTFTGFCSASTCATEPEVPNMSCIDHTTPNGTQAAIHIHTNATAQQQGQGGPGKQLPMATFYPGSPGQAPITECGKGLYEDGDAYADIAATGADCYLIWSWAQSNVGFWTLTPDNLRADPWTVLIMQGNCAVLMKTLDGQMPDWAIYVGDQDVATLLSVSLSRFMEPNGKIQAGGVFDCPTSNGKGGEDQVPINWWIRTSLGIITK</sequence>